<dbReference type="PROSITE" id="PS50262">
    <property type="entry name" value="G_PROTEIN_RECEP_F1_2"/>
    <property type="match status" value="1"/>
</dbReference>
<accession>A0A0N4Z8I0</accession>
<dbReference type="Gene3D" id="2.40.70.10">
    <property type="entry name" value="Acid Proteases"/>
    <property type="match status" value="1"/>
</dbReference>
<feature type="domain" description="G-protein coupled receptors family 1 profile" evidence="6">
    <location>
        <begin position="1"/>
        <end position="120"/>
    </location>
</feature>
<keyword evidence="4 5" id="KW-0472">Membrane</keyword>
<evidence type="ECO:0000256" key="1">
    <source>
        <dbReference type="ARBA" id="ARBA00004370"/>
    </source>
</evidence>
<keyword evidence="2 5" id="KW-0812">Transmembrane</keyword>
<dbReference type="STRING" id="131310.A0A0N4Z8I0"/>
<reference evidence="8" key="1">
    <citation type="submission" date="2017-02" db="UniProtKB">
        <authorList>
            <consortium name="WormBaseParasite"/>
        </authorList>
    </citation>
    <scope>IDENTIFICATION</scope>
</reference>
<evidence type="ECO:0000256" key="3">
    <source>
        <dbReference type="ARBA" id="ARBA00022989"/>
    </source>
</evidence>
<evidence type="ECO:0000256" key="4">
    <source>
        <dbReference type="ARBA" id="ARBA00023136"/>
    </source>
</evidence>
<protein>
    <submittedName>
        <fullName evidence="8">G_PROTEIN_RECEP_F1_2 domain-containing protein</fullName>
    </submittedName>
</protein>
<dbReference type="SUPFAM" id="SSF50630">
    <property type="entry name" value="Acid proteases"/>
    <property type="match status" value="1"/>
</dbReference>
<comment type="subcellular location">
    <subcellularLocation>
        <location evidence="1">Membrane</location>
    </subcellularLocation>
</comment>
<feature type="transmembrane region" description="Helical" evidence="5">
    <location>
        <begin position="67"/>
        <end position="89"/>
    </location>
</feature>
<dbReference type="GO" id="GO:0004930">
    <property type="term" value="F:G protein-coupled receptor activity"/>
    <property type="evidence" value="ECO:0007669"/>
    <property type="project" value="InterPro"/>
</dbReference>
<proteinExistence type="predicted"/>
<dbReference type="GO" id="GO:0016020">
    <property type="term" value="C:membrane"/>
    <property type="evidence" value="ECO:0007669"/>
    <property type="project" value="UniProtKB-SubCell"/>
</dbReference>
<dbReference type="SUPFAM" id="SSF81321">
    <property type="entry name" value="Family A G protein-coupled receptor-like"/>
    <property type="match status" value="1"/>
</dbReference>
<dbReference type="WBParaSite" id="PTRK_0000357700.1">
    <property type="protein sequence ID" value="PTRK_0000357700.1"/>
    <property type="gene ID" value="PTRK_0000357700"/>
</dbReference>
<evidence type="ECO:0000256" key="2">
    <source>
        <dbReference type="ARBA" id="ARBA00022692"/>
    </source>
</evidence>
<keyword evidence="7" id="KW-1185">Reference proteome</keyword>
<organism evidence="7 8">
    <name type="scientific">Parastrongyloides trichosuri</name>
    <name type="common">Possum-specific nematode worm</name>
    <dbReference type="NCBI Taxonomy" id="131310"/>
    <lineage>
        <taxon>Eukaryota</taxon>
        <taxon>Metazoa</taxon>
        <taxon>Ecdysozoa</taxon>
        <taxon>Nematoda</taxon>
        <taxon>Chromadorea</taxon>
        <taxon>Rhabditida</taxon>
        <taxon>Tylenchina</taxon>
        <taxon>Panagrolaimomorpha</taxon>
        <taxon>Strongyloidoidea</taxon>
        <taxon>Strongyloididae</taxon>
        <taxon>Parastrongyloides</taxon>
    </lineage>
</organism>
<dbReference type="InterPro" id="IPR021109">
    <property type="entry name" value="Peptidase_aspartic_dom_sf"/>
</dbReference>
<dbReference type="AlphaFoldDB" id="A0A0N4Z8I0"/>
<dbReference type="PRINTS" id="PR00237">
    <property type="entry name" value="GPCRRHODOPSN"/>
</dbReference>
<dbReference type="Proteomes" id="UP000038045">
    <property type="component" value="Unplaced"/>
</dbReference>
<dbReference type="InterPro" id="IPR017452">
    <property type="entry name" value="GPCR_Rhodpsn_7TM"/>
</dbReference>
<feature type="transmembrane region" description="Helical" evidence="5">
    <location>
        <begin position="101"/>
        <end position="122"/>
    </location>
</feature>
<dbReference type="Gene3D" id="1.20.1070.10">
    <property type="entry name" value="Rhodopsin 7-helix transmembrane proteins"/>
    <property type="match status" value="1"/>
</dbReference>
<evidence type="ECO:0000313" key="8">
    <source>
        <dbReference type="WBParaSite" id="PTRK_0000357700.1"/>
    </source>
</evidence>
<evidence type="ECO:0000256" key="5">
    <source>
        <dbReference type="SAM" id="Phobius"/>
    </source>
</evidence>
<evidence type="ECO:0000313" key="7">
    <source>
        <dbReference type="Proteomes" id="UP000038045"/>
    </source>
</evidence>
<name>A0A0N4Z8I0_PARTI</name>
<sequence>MLNIRKIEVYNRRLRGVNSSTTYTFDNENSQNLQELVKLFKTSGVDEEEVKQSLKIYEGQQRKCARVIFYCVSSFVISWTPYAFTSIIWNIIFDYQLNPNFVLFTAIAAKMFVIWNPIIYGFMDRTFKPITKAIQIVTTSIAIAIGEYRPLFPKLIVVCYGPIQFLGDYGCGFSFCTLILFLYSEGFSLTCAFNGQYNIMCLKKGKYHITYGLGYSKGCLRYGTATFVGKKKSRLRLRKLTFGLATQVSKDTQGPFDGILGLYFRPLAVEHITLLSLLLFIGSF</sequence>
<dbReference type="InterPro" id="IPR000276">
    <property type="entry name" value="GPCR_Rhodpsn"/>
</dbReference>
<evidence type="ECO:0000259" key="6">
    <source>
        <dbReference type="PROSITE" id="PS50262"/>
    </source>
</evidence>
<keyword evidence="3 5" id="KW-1133">Transmembrane helix</keyword>